<dbReference type="SUPFAM" id="SSF57850">
    <property type="entry name" value="RING/U-box"/>
    <property type="match status" value="3"/>
</dbReference>
<evidence type="ECO:0000259" key="10">
    <source>
        <dbReference type="PROSITE" id="PS50002"/>
    </source>
</evidence>
<dbReference type="GO" id="GO:0006511">
    <property type="term" value="P:ubiquitin-dependent protein catabolic process"/>
    <property type="evidence" value="ECO:0007669"/>
    <property type="project" value="TreeGrafter"/>
</dbReference>
<accession>A0AAD9W3W5</accession>
<dbReference type="InterPro" id="IPR036028">
    <property type="entry name" value="SH3-like_dom_sf"/>
</dbReference>
<evidence type="ECO:0008006" key="14">
    <source>
        <dbReference type="Google" id="ProtNLM"/>
    </source>
</evidence>
<dbReference type="SUPFAM" id="SSF50044">
    <property type="entry name" value="SH3-domain"/>
    <property type="match status" value="1"/>
</dbReference>
<dbReference type="InterPro" id="IPR017907">
    <property type="entry name" value="Znf_RING_CS"/>
</dbReference>
<dbReference type="InterPro" id="IPR027370">
    <property type="entry name" value="Znf-RING_euk"/>
</dbReference>
<reference evidence="12" key="1">
    <citation type="submission" date="2023-06" db="EMBL/GenBank/DDBJ databases">
        <authorList>
            <person name="Noh H."/>
        </authorList>
    </citation>
    <scope>NUCLEOTIDE SEQUENCE</scope>
    <source>
        <strain evidence="12">DUCC20226</strain>
    </source>
</reference>
<feature type="compositionally biased region" description="Low complexity" evidence="9">
    <location>
        <begin position="159"/>
        <end position="177"/>
    </location>
</feature>
<keyword evidence="2 8" id="KW-0728">SH3 domain</keyword>
<name>A0AAD9W3W5_PHOAM</name>
<dbReference type="PROSITE" id="PS50089">
    <property type="entry name" value="ZF_RING_2"/>
    <property type="match status" value="1"/>
</dbReference>
<dbReference type="Gene3D" id="3.30.60.90">
    <property type="match status" value="1"/>
</dbReference>
<dbReference type="GO" id="GO:0016567">
    <property type="term" value="P:protein ubiquitination"/>
    <property type="evidence" value="ECO:0007669"/>
    <property type="project" value="TreeGrafter"/>
</dbReference>
<evidence type="ECO:0000313" key="12">
    <source>
        <dbReference type="EMBL" id="KAK2605017.1"/>
    </source>
</evidence>
<keyword evidence="6" id="KW-0832">Ubl conjugation</keyword>
<feature type="compositionally biased region" description="Basic and acidic residues" evidence="9">
    <location>
        <begin position="202"/>
        <end position="253"/>
    </location>
</feature>
<dbReference type="PANTHER" id="PTHR16079">
    <property type="entry name" value="UBIQUITIN LIGASE PROTEIN CHFR"/>
    <property type="match status" value="1"/>
</dbReference>
<dbReference type="AlphaFoldDB" id="A0AAD9W3W5"/>
<feature type="domain" description="RING-type" evidence="11">
    <location>
        <begin position="16"/>
        <end position="72"/>
    </location>
</feature>
<dbReference type="InterPro" id="IPR013083">
    <property type="entry name" value="Znf_RING/FYVE/PHD"/>
</dbReference>
<feature type="compositionally biased region" description="Polar residues" evidence="9">
    <location>
        <begin position="523"/>
        <end position="533"/>
    </location>
</feature>
<feature type="domain" description="SH3" evidence="10">
    <location>
        <begin position="881"/>
        <end position="941"/>
    </location>
</feature>
<evidence type="ECO:0000256" key="1">
    <source>
        <dbReference type="ARBA" id="ARBA00008649"/>
    </source>
</evidence>
<dbReference type="Gene3D" id="3.30.40.10">
    <property type="entry name" value="Zinc/RING finger domain, C3HC4 (zinc finger)"/>
    <property type="match status" value="1"/>
</dbReference>
<dbReference type="InterPro" id="IPR052256">
    <property type="entry name" value="E3_ubiquitin-ligase_CHFR"/>
</dbReference>
<comment type="caution">
    <text evidence="12">The sequence shown here is derived from an EMBL/GenBank/DDBJ whole genome shotgun (WGS) entry which is preliminary data.</text>
</comment>
<evidence type="ECO:0000256" key="5">
    <source>
        <dbReference type="ARBA" id="ARBA00022833"/>
    </source>
</evidence>
<evidence type="ECO:0000256" key="8">
    <source>
        <dbReference type="PROSITE-ProRule" id="PRU00192"/>
    </source>
</evidence>
<dbReference type="GO" id="GO:0005634">
    <property type="term" value="C:nucleus"/>
    <property type="evidence" value="ECO:0007669"/>
    <property type="project" value="TreeGrafter"/>
</dbReference>
<keyword evidence="13" id="KW-1185">Reference proteome</keyword>
<evidence type="ECO:0000256" key="3">
    <source>
        <dbReference type="ARBA" id="ARBA00022723"/>
    </source>
</evidence>
<evidence type="ECO:0000256" key="7">
    <source>
        <dbReference type="PROSITE-ProRule" id="PRU00175"/>
    </source>
</evidence>
<protein>
    <recommendedName>
        <fullName evidence="14">RING-type domain-containing protein</fullName>
    </recommendedName>
</protein>
<dbReference type="PROSITE" id="PS00518">
    <property type="entry name" value="ZF_RING_1"/>
    <property type="match status" value="1"/>
</dbReference>
<dbReference type="SMART" id="SM00184">
    <property type="entry name" value="RING"/>
    <property type="match status" value="1"/>
</dbReference>
<keyword evidence="4 7" id="KW-0863">Zinc-finger</keyword>
<dbReference type="InterPro" id="IPR001452">
    <property type="entry name" value="SH3_domain"/>
</dbReference>
<evidence type="ECO:0000256" key="9">
    <source>
        <dbReference type="SAM" id="MobiDB-lite"/>
    </source>
</evidence>
<keyword evidence="5" id="KW-0862">Zinc</keyword>
<dbReference type="GO" id="GO:0008270">
    <property type="term" value="F:zinc ion binding"/>
    <property type="evidence" value="ECO:0007669"/>
    <property type="project" value="UniProtKB-KW"/>
</dbReference>
<dbReference type="SMART" id="SM00326">
    <property type="entry name" value="SH3"/>
    <property type="match status" value="1"/>
</dbReference>
<dbReference type="Proteomes" id="UP001265746">
    <property type="component" value="Unassembled WGS sequence"/>
</dbReference>
<sequence length="941" mass="105241">MDSSKPGLDLEKELTCSICTELLYHPLTLLDCLHTFCGACLKDWFTWQAHAAENAPDPPAPGTSVFTCPSCRAPVRDTRHNATVASLLDMVLVAHPEKAKPASEKEEMDAKYRPGDSVLPKLNIPERTAEQLRLEERERNLIESVREMSLLEAVNGEASASRSRQHGSGSRSRNGSSHRTRDTSATRTGDVRSRERQHRRRPTTERDSSFRTEHNARLSPDHLGSRSEHSRNSSNESRRRNDDLRERQRRQIEHQSSLRSLISSSDGAGIDMEREVEEFARQIQQEGLLDGLDLENIDLINNDELSRKITEAYRRRQRERERLRHEAAERSRATSRSSHNGPSDPRPQLGVASRSANRQTEHHSRSASATSQSEERSRPPISSRSTHLEVHEQRRRRRAASGSRDRSSTLPVGPTQPEIRVGARSQTDLDARSNSLNASSRRPVIADGRSASTSDVPSSSQVLVQSPPSTALPFSARANGLNIFQSQERTTSEASSSSNRQRPADIVFAPPPSSTPTQPNQNLLASPPSSSGHQKNRASLFAEPAITCDRCRRDHIEYELHYNCAECKHGDWNICLQCYREGKGCLHWLGFGYSAFNRWERLRRSDPSLPEPHKLMASRFLQPTAMVASAAEDRKAWSTEDPYERLQSGTFCALCFTWSNDCYWRCDVCNEGDWGFCNDCVNQGRSCTHALLPLAHRFALHSPGSPPPSPRSPSRPTSATMMVGLNATSIGPFKVMTFITTCDVCRMPIAPTQSRFHCFACVSSIVPDSRPGDYDICEQCYHSLASNGTISPENGPSGWRRCLQGHRMVVVGFQDGNGGQKRFTVHDLVGGRRLQVEAVPEETGLQRWVWYEGDHKRERLVAKDVAQSIDASDTSFPPDGGFGLKACARWAWYPSPENNDELLFPKGADITEIEDANGEWYHGAYMGSKGLFPAPYVRLLE</sequence>
<feature type="region of interest" description="Disordered" evidence="9">
    <location>
        <begin position="314"/>
        <end position="474"/>
    </location>
</feature>
<dbReference type="PANTHER" id="PTHR16079:SF4">
    <property type="entry name" value="E3 UBIQUITIN-PROTEIN LIGASE CHFR"/>
    <property type="match status" value="1"/>
</dbReference>
<feature type="compositionally biased region" description="Basic and acidic residues" evidence="9">
    <location>
        <begin position="98"/>
        <end position="114"/>
    </location>
</feature>
<dbReference type="InterPro" id="IPR001841">
    <property type="entry name" value="Znf_RING"/>
</dbReference>
<evidence type="ECO:0000259" key="11">
    <source>
        <dbReference type="PROSITE" id="PS50089"/>
    </source>
</evidence>
<evidence type="ECO:0000256" key="2">
    <source>
        <dbReference type="ARBA" id="ARBA00022443"/>
    </source>
</evidence>
<dbReference type="PROSITE" id="PS50002">
    <property type="entry name" value="SH3"/>
    <property type="match status" value="1"/>
</dbReference>
<dbReference type="EMBL" id="JAUJFL010000004">
    <property type="protein sequence ID" value="KAK2605017.1"/>
    <property type="molecule type" value="Genomic_DNA"/>
</dbReference>
<gene>
    <name evidence="12" type="ORF">N8I77_007897</name>
</gene>
<feature type="compositionally biased region" description="Polar residues" evidence="9">
    <location>
        <begin position="487"/>
        <end position="501"/>
    </location>
</feature>
<comment type="similarity">
    <text evidence="1">Belongs to the SH3RF family.</text>
</comment>
<feature type="compositionally biased region" description="Low complexity" evidence="9">
    <location>
        <begin position="454"/>
        <end position="469"/>
    </location>
</feature>
<evidence type="ECO:0000313" key="13">
    <source>
        <dbReference type="Proteomes" id="UP001265746"/>
    </source>
</evidence>
<dbReference type="Pfam" id="PF13445">
    <property type="entry name" value="zf-RING_UBOX"/>
    <property type="match status" value="1"/>
</dbReference>
<feature type="compositionally biased region" description="Basic and acidic residues" evidence="9">
    <location>
        <begin position="179"/>
        <end position="194"/>
    </location>
</feature>
<feature type="region of interest" description="Disordered" evidence="9">
    <location>
        <begin position="155"/>
        <end position="269"/>
    </location>
</feature>
<dbReference type="InterPro" id="IPR043145">
    <property type="entry name" value="Znf_ZZ_sf"/>
</dbReference>
<feature type="compositionally biased region" description="Low complexity" evidence="9">
    <location>
        <begin position="432"/>
        <end position="442"/>
    </location>
</feature>
<organism evidence="12 13">
    <name type="scientific">Phomopsis amygdali</name>
    <name type="common">Fusicoccum amygdali</name>
    <dbReference type="NCBI Taxonomy" id="1214568"/>
    <lineage>
        <taxon>Eukaryota</taxon>
        <taxon>Fungi</taxon>
        <taxon>Dikarya</taxon>
        <taxon>Ascomycota</taxon>
        <taxon>Pezizomycotina</taxon>
        <taxon>Sordariomycetes</taxon>
        <taxon>Sordariomycetidae</taxon>
        <taxon>Diaporthales</taxon>
        <taxon>Diaporthaceae</taxon>
        <taxon>Diaporthe</taxon>
    </lineage>
</organism>
<keyword evidence="3" id="KW-0479">Metal-binding</keyword>
<evidence type="ECO:0000256" key="6">
    <source>
        <dbReference type="ARBA" id="ARBA00022843"/>
    </source>
</evidence>
<dbReference type="Gene3D" id="2.30.30.40">
    <property type="entry name" value="SH3 Domains"/>
    <property type="match status" value="1"/>
</dbReference>
<feature type="region of interest" description="Disordered" evidence="9">
    <location>
        <begin position="98"/>
        <end position="119"/>
    </location>
</feature>
<proteinExistence type="inferred from homology"/>
<dbReference type="GO" id="GO:0004842">
    <property type="term" value="F:ubiquitin-protein transferase activity"/>
    <property type="evidence" value="ECO:0007669"/>
    <property type="project" value="TreeGrafter"/>
</dbReference>
<feature type="compositionally biased region" description="Basic and acidic residues" evidence="9">
    <location>
        <begin position="314"/>
        <end position="332"/>
    </location>
</feature>
<evidence type="ECO:0000256" key="4">
    <source>
        <dbReference type="ARBA" id="ARBA00022771"/>
    </source>
</evidence>
<feature type="region of interest" description="Disordered" evidence="9">
    <location>
        <begin position="487"/>
        <end position="537"/>
    </location>
</feature>